<gene>
    <name evidence="1" type="ORF">ENR64_25770</name>
</gene>
<name>A0A7C3PJM0_9CYAN</name>
<accession>A0A7C3PJM0</accession>
<comment type="caution">
    <text evidence="1">The sequence shown here is derived from an EMBL/GenBank/DDBJ whole genome shotgun (WGS) entry which is preliminary data.</text>
</comment>
<dbReference type="AlphaFoldDB" id="A0A7C3PJM0"/>
<reference evidence="1" key="1">
    <citation type="journal article" date="2020" name="mSystems">
        <title>Genome- and Community-Level Interaction Insights into Carbon Utilization and Element Cycling Functions of Hydrothermarchaeota in Hydrothermal Sediment.</title>
        <authorList>
            <person name="Zhou Z."/>
            <person name="Liu Y."/>
            <person name="Xu W."/>
            <person name="Pan J."/>
            <person name="Luo Z.H."/>
            <person name="Li M."/>
        </authorList>
    </citation>
    <scope>NUCLEOTIDE SEQUENCE [LARGE SCALE GENOMIC DNA]</scope>
    <source>
        <strain evidence="1">SpSt-418</strain>
    </source>
</reference>
<organism evidence="1">
    <name type="scientific">Oscillatoriales cyanobacterium SpSt-418</name>
    <dbReference type="NCBI Taxonomy" id="2282169"/>
    <lineage>
        <taxon>Bacteria</taxon>
        <taxon>Bacillati</taxon>
        <taxon>Cyanobacteriota</taxon>
        <taxon>Cyanophyceae</taxon>
        <taxon>Oscillatoriophycideae</taxon>
        <taxon>Oscillatoriales</taxon>
    </lineage>
</organism>
<sequence length="376" mass="42719">MSDLTLTFDPGSSLSKVIYHLADGRPRLLLMEPEVIELSLSSIDAHLRTRGSLGITRPEDDVWLQCSDSQQCQVVGYLARQFLAAVRMNEVKYERALYKVLAAVGAIVQHMDLPRKFSIAISALLPYGEYQNAQRFQQLLKQQLKNYSFRGERLQVKLEAFECRPEGGGLAMARVMQNGAEWFQQQTLTVLMFGHRNTSLLLFERGKLAIGNTTDLGFHQLVDKVLNRTSGQSADSLTSAIYSIGNQIALDNPQLQHLVKTRSPTEQKLEREQIVTAILTAREEYWSRLQDWLDTMLPNVTEVIISGGAALYLHDELEKYFNRTPTYWGTDLQRQLQDLLGLDYRSNRSDAEALSFRLIDVFGMYCDFVEQLAEVA</sequence>
<dbReference type="Gene3D" id="3.30.420.40">
    <property type="match status" value="2"/>
</dbReference>
<proteinExistence type="predicted"/>
<protein>
    <submittedName>
        <fullName evidence="1">ParM/StbA family protein</fullName>
    </submittedName>
</protein>
<evidence type="ECO:0000313" key="1">
    <source>
        <dbReference type="EMBL" id="HFN01100.1"/>
    </source>
</evidence>
<dbReference type="EMBL" id="DSRU01000372">
    <property type="protein sequence ID" value="HFN01100.1"/>
    <property type="molecule type" value="Genomic_DNA"/>
</dbReference>
<dbReference type="CDD" id="cd10227">
    <property type="entry name" value="ASKHA_NBD_ParM-like"/>
    <property type="match status" value="1"/>
</dbReference>